<dbReference type="InterPro" id="IPR006311">
    <property type="entry name" value="TAT_signal"/>
</dbReference>
<evidence type="ECO:0000256" key="1">
    <source>
        <dbReference type="SAM" id="MobiDB-lite"/>
    </source>
</evidence>
<evidence type="ECO:0000313" key="5">
    <source>
        <dbReference type="Proteomes" id="UP000198742"/>
    </source>
</evidence>
<dbReference type="RefSeq" id="WP_090969465.1">
    <property type="nucleotide sequence ID" value="NZ_FNRT01000002.1"/>
</dbReference>
<protein>
    <submittedName>
        <fullName evidence="4">Ig-like domain (Group 3)</fullName>
    </submittedName>
</protein>
<proteinExistence type="predicted"/>
<sequence length="761" mass="76450">MTHAHSGLRRSVSSLATLALAAGATAVLATPAPAQAATTSITSAELRWELNSESTGGAFAPGTWNLFSAGRLDDPGAGGQTLRAADQGATWANGATAGWSSSDGNVTIEDKLASGGYAPTTWAGTRTSSTGATTNTGATLSENVVSIANGTGTVDPVTDTGTISWDGDFTVVYYSGMSFFYVSDPELSVTNGTGKLTATLSGYGSDMDDPTAWSALPATEVTLADLTGVDLTTSGFTVTPRYLGVTVTPPAGSSPQSTATPATAGSFPQSFVDFQGLVGTASYWYSSGGSVDARKLTTPLNVTWAPRVTVSRTTLLADGSHQVTVEGTGFDPSLATGTRPPLAGQQAGAYVVFGKFAQGWRPSAGAAAATRVNTSQKWAVPAASMSAIGGEAGGAVELRPDGSFTATVTVDKTAIDAAVAARPNPADLVNYGIYTYPGSGATQALYETYTPITFIGSAATLAVTAADVDYGDDQVVSVAVTGTGTVGGTVTLHDGSTVLGRSAVDAGKATFRLRKPTAGTRTLTASYSGDASHAGVAQTATATVAKALPTLTVEAQDVTAGQPVEVTVQLPAAATGPVTLTEGATALGEADLVDGTATFTVAHLATGAHTLVATYAGDTNHEAAAASKVVTVAAAPVQPTPTPTPTATPTPTTPAPESGTADEPVKGRAKVTWGTRPTAGRKGTAVVKVSGLATGKITAVLRTVSKTGTSSKVTTITARIKGGVAKVRLPRLGKGKYALVVKVPGNDDVAKARVTRTFRVA</sequence>
<dbReference type="InterPro" id="IPR032109">
    <property type="entry name" value="Big_3_5"/>
</dbReference>
<dbReference type="Proteomes" id="UP000198742">
    <property type="component" value="Unassembled WGS sequence"/>
</dbReference>
<feature type="chain" id="PRO_5011668176" evidence="2">
    <location>
        <begin position="37"/>
        <end position="761"/>
    </location>
</feature>
<dbReference type="InterPro" id="IPR013783">
    <property type="entry name" value="Ig-like_fold"/>
</dbReference>
<dbReference type="AlphaFoldDB" id="A0A1H4TS37"/>
<feature type="region of interest" description="Disordered" evidence="1">
    <location>
        <begin position="636"/>
        <end position="666"/>
    </location>
</feature>
<organism evidence="4 5">
    <name type="scientific">Nocardioides exalbidus</name>
    <dbReference type="NCBI Taxonomy" id="402596"/>
    <lineage>
        <taxon>Bacteria</taxon>
        <taxon>Bacillati</taxon>
        <taxon>Actinomycetota</taxon>
        <taxon>Actinomycetes</taxon>
        <taxon>Propionibacteriales</taxon>
        <taxon>Nocardioidaceae</taxon>
        <taxon>Nocardioides</taxon>
    </lineage>
</organism>
<dbReference type="Pfam" id="PF16640">
    <property type="entry name" value="Big_3_5"/>
    <property type="match status" value="2"/>
</dbReference>
<gene>
    <name evidence="4" type="ORF">SAMN04489844_2581</name>
</gene>
<dbReference type="EMBL" id="FNRT01000002">
    <property type="protein sequence ID" value="SEC58874.1"/>
    <property type="molecule type" value="Genomic_DNA"/>
</dbReference>
<evidence type="ECO:0000259" key="3">
    <source>
        <dbReference type="Pfam" id="PF16640"/>
    </source>
</evidence>
<dbReference type="GO" id="GO:0005975">
    <property type="term" value="P:carbohydrate metabolic process"/>
    <property type="evidence" value="ECO:0007669"/>
    <property type="project" value="UniProtKB-ARBA"/>
</dbReference>
<name>A0A1H4TS37_9ACTN</name>
<feature type="domain" description="Bacterial Ig-like" evidence="3">
    <location>
        <begin position="464"/>
        <end position="544"/>
    </location>
</feature>
<evidence type="ECO:0000313" key="4">
    <source>
        <dbReference type="EMBL" id="SEC58874.1"/>
    </source>
</evidence>
<evidence type="ECO:0000256" key="2">
    <source>
        <dbReference type="SAM" id="SignalP"/>
    </source>
</evidence>
<dbReference type="STRING" id="402596.SAMN04489844_2581"/>
<accession>A0A1H4TS37</accession>
<keyword evidence="2" id="KW-0732">Signal</keyword>
<feature type="domain" description="Bacterial Ig-like" evidence="3">
    <location>
        <begin position="551"/>
        <end position="632"/>
    </location>
</feature>
<feature type="compositionally biased region" description="Pro residues" evidence="1">
    <location>
        <begin position="638"/>
        <end position="654"/>
    </location>
</feature>
<feature type="signal peptide" evidence="2">
    <location>
        <begin position="1"/>
        <end position="36"/>
    </location>
</feature>
<dbReference type="OrthoDB" id="7210788at2"/>
<keyword evidence="5" id="KW-1185">Reference proteome</keyword>
<reference evidence="5" key="1">
    <citation type="submission" date="2016-10" db="EMBL/GenBank/DDBJ databases">
        <authorList>
            <person name="Varghese N."/>
            <person name="Submissions S."/>
        </authorList>
    </citation>
    <scope>NUCLEOTIDE SEQUENCE [LARGE SCALE GENOMIC DNA]</scope>
    <source>
        <strain evidence="5">DSM 22017</strain>
    </source>
</reference>
<dbReference type="PROSITE" id="PS51318">
    <property type="entry name" value="TAT"/>
    <property type="match status" value="1"/>
</dbReference>
<dbReference type="Gene3D" id="2.60.40.10">
    <property type="entry name" value="Immunoglobulins"/>
    <property type="match status" value="2"/>
</dbReference>